<dbReference type="GO" id="GO:0005576">
    <property type="term" value="C:extracellular region"/>
    <property type="evidence" value="ECO:0007669"/>
    <property type="project" value="UniProtKB-SubCell"/>
</dbReference>
<dbReference type="PANTHER" id="PTHR38050:SF2">
    <property type="entry name" value="FERULOYL ESTERASE C-RELATED"/>
    <property type="match status" value="1"/>
</dbReference>
<keyword evidence="6" id="KW-0119">Carbohydrate metabolism</keyword>
<dbReference type="EMBL" id="CP036271">
    <property type="protein sequence ID" value="QDT55524.1"/>
    <property type="molecule type" value="Genomic_DNA"/>
</dbReference>
<reference evidence="8 9" key="1">
    <citation type="submission" date="2019-02" db="EMBL/GenBank/DDBJ databases">
        <title>Deep-cultivation of Planctomycetes and their phenomic and genomic characterization uncovers novel biology.</title>
        <authorList>
            <person name="Wiegand S."/>
            <person name="Jogler M."/>
            <person name="Boedeker C."/>
            <person name="Pinto D."/>
            <person name="Vollmers J."/>
            <person name="Rivas-Marin E."/>
            <person name="Kohn T."/>
            <person name="Peeters S.H."/>
            <person name="Heuer A."/>
            <person name="Rast P."/>
            <person name="Oberbeckmann S."/>
            <person name="Bunk B."/>
            <person name="Jeske O."/>
            <person name="Meyerdierks A."/>
            <person name="Storesund J.E."/>
            <person name="Kallscheuer N."/>
            <person name="Luecker S."/>
            <person name="Lage O.M."/>
            <person name="Pohl T."/>
            <person name="Merkel B.J."/>
            <person name="Hornburger P."/>
            <person name="Mueller R.-W."/>
            <person name="Bruemmer F."/>
            <person name="Labrenz M."/>
            <person name="Spormann A.M."/>
            <person name="Op den Camp H."/>
            <person name="Overmann J."/>
            <person name="Amann R."/>
            <person name="Jetten M.S.M."/>
            <person name="Mascher T."/>
            <person name="Medema M.H."/>
            <person name="Devos D.P."/>
            <person name="Kaster A.-K."/>
            <person name="Ovreas L."/>
            <person name="Rohde M."/>
            <person name="Galperin M.Y."/>
            <person name="Jogler C."/>
        </authorList>
    </citation>
    <scope>NUCLEOTIDE SEQUENCE [LARGE SCALE GENOMIC DNA]</scope>
    <source>
        <strain evidence="8 9">Pan44</strain>
    </source>
</reference>
<organism evidence="8 9">
    <name type="scientific">Caulifigura coniformis</name>
    <dbReference type="NCBI Taxonomy" id="2527983"/>
    <lineage>
        <taxon>Bacteria</taxon>
        <taxon>Pseudomonadati</taxon>
        <taxon>Planctomycetota</taxon>
        <taxon>Planctomycetia</taxon>
        <taxon>Planctomycetales</taxon>
        <taxon>Planctomycetaceae</taxon>
        <taxon>Caulifigura</taxon>
    </lineage>
</organism>
<evidence type="ECO:0000313" key="8">
    <source>
        <dbReference type="EMBL" id="QDT55524.1"/>
    </source>
</evidence>
<proteinExistence type="predicted"/>
<sequence length="300" mass="32318">MTSLPIAVLLGALVAAPLGPGDHARKLSVDGRERSYLVHVPEAYSRERATPVVLVLHGARTNGLITIAVTGMNAKSDQAGFIAVYPNGTGSDPFLYWNAGQRSSQIVRENPDDVKFIRLLLDDLGAVLNVDQKRVFAAGMSNGGMMCYRLAAELSDRIAAIAPVAGTMAIPTARPGRPVSVLHFHGTADNVVQYNGRNSGALQPLKSVSDSIEYWRIVNGCAAKPVVSDLPDRDRSDGTTVRRTQYPPGNDAAEVVLYAVQNGGHTWPGQKSLLPTLGKSTLDISANDLMWEFFERHSMK</sequence>
<comment type="subcellular location">
    <subcellularLocation>
        <location evidence="1">Secreted</location>
    </subcellularLocation>
</comment>
<gene>
    <name evidence="8" type="primary">oph</name>
    <name evidence="8" type="ORF">Pan44_35680</name>
</gene>
<dbReference type="GO" id="GO:0047699">
    <property type="term" value="F:beta-diketone hydrolase activity"/>
    <property type="evidence" value="ECO:0007669"/>
    <property type="project" value="UniProtKB-EC"/>
</dbReference>
<dbReference type="InParanoid" id="A0A517SHC2"/>
<keyword evidence="2" id="KW-0964">Secreted</keyword>
<accession>A0A517SHC2</accession>
<evidence type="ECO:0000256" key="1">
    <source>
        <dbReference type="ARBA" id="ARBA00004613"/>
    </source>
</evidence>
<keyword evidence="9" id="KW-1185">Reference proteome</keyword>
<dbReference type="PANTHER" id="PTHR38050">
    <property type="match status" value="1"/>
</dbReference>
<dbReference type="InterPro" id="IPR029058">
    <property type="entry name" value="AB_hydrolase_fold"/>
</dbReference>
<evidence type="ECO:0000256" key="3">
    <source>
        <dbReference type="ARBA" id="ARBA00022651"/>
    </source>
</evidence>
<dbReference type="AlphaFoldDB" id="A0A517SHC2"/>
<dbReference type="RefSeq" id="WP_145031397.1">
    <property type="nucleotide sequence ID" value="NZ_CP036271.1"/>
</dbReference>
<keyword evidence="3" id="KW-0858">Xylan degradation</keyword>
<evidence type="ECO:0000256" key="2">
    <source>
        <dbReference type="ARBA" id="ARBA00022525"/>
    </source>
</evidence>
<keyword evidence="7" id="KW-0624">Polysaccharide degradation</keyword>
<dbReference type="InterPro" id="IPR010126">
    <property type="entry name" value="Esterase_phb"/>
</dbReference>
<name>A0A517SHC2_9PLAN</name>
<dbReference type="EC" id="3.7.1.7" evidence="8"/>
<dbReference type="Gene3D" id="3.40.50.1820">
    <property type="entry name" value="alpha/beta hydrolase"/>
    <property type="match status" value="1"/>
</dbReference>
<protein>
    <submittedName>
        <fullName evidence="8">Oxidized polyvinyl alcohol hydrolase</fullName>
        <ecNumber evidence="8">3.7.1.7</ecNumber>
    </submittedName>
</protein>
<dbReference type="InterPro" id="IPR043595">
    <property type="entry name" value="FaeB/C/D"/>
</dbReference>
<keyword evidence="4" id="KW-0732">Signal</keyword>
<evidence type="ECO:0000256" key="5">
    <source>
        <dbReference type="ARBA" id="ARBA00022801"/>
    </source>
</evidence>
<keyword evidence="5 8" id="KW-0378">Hydrolase</keyword>
<dbReference type="OrthoDB" id="9764953at2"/>
<evidence type="ECO:0000313" key="9">
    <source>
        <dbReference type="Proteomes" id="UP000315700"/>
    </source>
</evidence>
<dbReference type="SUPFAM" id="SSF53474">
    <property type="entry name" value="alpha/beta-Hydrolases"/>
    <property type="match status" value="1"/>
</dbReference>
<dbReference type="Proteomes" id="UP000315700">
    <property type="component" value="Chromosome"/>
</dbReference>
<dbReference type="KEGG" id="ccos:Pan44_35680"/>
<evidence type="ECO:0000256" key="6">
    <source>
        <dbReference type="ARBA" id="ARBA00023277"/>
    </source>
</evidence>
<dbReference type="GO" id="GO:0030600">
    <property type="term" value="F:feruloyl esterase activity"/>
    <property type="evidence" value="ECO:0007669"/>
    <property type="project" value="InterPro"/>
</dbReference>
<dbReference type="GO" id="GO:0045493">
    <property type="term" value="P:xylan catabolic process"/>
    <property type="evidence" value="ECO:0007669"/>
    <property type="project" value="UniProtKB-KW"/>
</dbReference>
<dbReference type="Pfam" id="PF10503">
    <property type="entry name" value="Esterase_PHB"/>
    <property type="match status" value="1"/>
</dbReference>
<evidence type="ECO:0000256" key="7">
    <source>
        <dbReference type="ARBA" id="ARBA00023326"/>
    </source>
</evidence>
<evidence type="ECO:0000256" key="4">
    <source>
        <dbReference type="ARBA" id="ARBA00022729"/>
    </source>
</evidence>